<dbReference type="SUPFAM" id="SSF161098">
    <property type="entry name" value="MetI-like"/>
    <property type="match status" value="1"/>
</dbReference>
<evidence type="ECO:0000256" key="6">
    <source>
        <dbReference type="ARBA" id="ARBA00022692"/>
    </source>
</evidence>
<dbReference type="CDD" id="cd06261">
    <property type="entry name" value="TM_PBP2"/>
    <property type="match status" value="1"/>
</dbReference>
<evidence type="ECO:0000256" key="5">
    <source>
        <dbReference type="ARBA" id="ARBA00022519"/>
    </source>
</evidence>
<comment type="subcellular location">
    <subcellularLocation>
        <location evidence="1">Cell inner membrane</location>
        <topology evidence="1">Multi-pass membrane protein</topology>
    </subcellularLocation>
    <subcellularLocation>
        <location evidence="9">Cell membrane</location>
        <topology evidence="9">Multi-pass membrane protein</topology>
    </subcellularLocation>
</comment>
<proteinExistence type="inferred from homology"/>
<feature type="transmembrane region" description="Helical" evidence="9">
    <location>
        <begin position="81"/>
        <end position="103"/>
    </location>
</feature>
<dbReference type="InterPro" id="IPR010065">
    <property type="entry name" value="AA_ABC_transptr_permease_3TM"/>
</dbReference>
<keyword evidence="3 9" id="KW-0813">Transport</keyword>
<dbReference type="InterPro" id="IPR000515">
    <property type="entry name" value="MetI-like"/>
</dbReference>
<dbReference type="eggNOG" id="COG4215">
    <property type="taxonomic scope" value="Bacteria"/>
</dbReference>
<evidence type="ECO:0000256" key="2">
    <source>
        <dbReference type="ARBA" id="ARBA00010072"/>
    </source>
</evidence>
<name>A0A081CZS4_9HYPH</name>
<evidence type="ECO:0000313" key="11">
    <source>
        <dbReference type="EMBL" id="GAK72170.1"/>
    </source>
</evidence>
<evidence type="ECO:0000256" key="3">
    <source>
        <dbReference type="ARBA" id="ARBA00022448"/>
    </source>
</evidence>
<dbReference type="PANTHER" id="PTHR30133">
    <property type="entry name" value="CATIONIC AMINO ACID TRANSPORTER, MEMBRANE COMPONENT"/>
    <property type="match status" value="1"/>
</dbReference>
<dbReference type="EMBL" id="BBJU01000024">
    <property type="protein sequence ID" value="GAK72170.1"/>
    <property type="molecule type" value="Genomic_DNA"/>
</dbReference>
<feature type="domain" description="ABC transmembrane type-1" evidence="10">
    <location>
        <begin position="36"/>
        <end position="237"/>
    </location>
</feature>
<dbReference type="InterPro" id="IPR051613">
    <property type="entry name" value="ABC_transp_permease_HisMQ"/>
</dbReference>
<dbReference type="Pfam" id="PF00528">
    <property type="entry name" value="BPD_transp_1"/>
    <property type="match status" value="1"/>
</dbReference>
<evidence type="ECO:0000256" key="8">
    <source>
        <dbReference type="ARBA" id="ARBA00023136"/>
    </source>
</evidence>
<organism evidence="11 12">
    <name type="scientific">Agrobacterium rubi TR3 = NBRC 13261</name>
    <dbReference type="NCBI Taxonomy" id="1368415"/>
    <lineage>
        <taxon>Bacteria</taxon>
        <taxon>Pseudomonadati</taxon>
        <taxon>Pseudomonadota</taxon>
        <taxon>Alphaproteobacteria</taxon>
        <taxon>Hyphomicrobiales</taxon>
        <taxon>Rhizobiaceae</taxon>
        <taxon>Rhizobium/Agrobacterium group</taxon>
        <taxon>Agrobacterium</taxon>
    </lineage>
</organism>
<keyword evidence="5" id="KW-0997">Cell inner membrane</keyword>
<evidence type="ECO:0000256" key="4">
    <source>
        <dbReference type="ARBA" id="ARBA00022475"/>
    </source>
</evidence>
<dbReference type="GO" id="GO:0022857">
    <property type="term" value="F:transmembrane transporter activity"/>
    <property type="evidence" value="ECO:0007669"/>
    <property type="project" value="InterPro"/>
</dbReference>
<reference evidence="11 12" key="1">
    <citation type="submission" date="2014-08" db="EMBL/GenBank/DDBJ databases">
        <title>Whole genome shotgun sequence of Rhizobium rubi NBRC 13261.</title>
        <authorList>
            <person name="Katano-Makiyama Y."/>
            <person name="Hosoyama A."/>
            <person name="Hashimoto M."/>
            <person name="Hosoyama Y."/>
            <person name="Noguchi M."/>
            <person name="Tsuchikane K."/>
            <person name="Uohara A."/>
            <person name="Ohji S."/>
            <person name="Ichikawa N."/>
            <person name="Kimura A."/>
            <person name="Yamazoe A."/>
            <person name="Fujita N."/>
        </authorList>
    </citation>
    <scope>NUCLEOTIDE SEQUENCE [LARGE SCALE GENOMIC DNA]</scope>
    <source>
        <strain evidence="11 12">NBRC 13261</strain>
    </source>
</reference>
<dbReference type="AlphaFoldDB" id="A0A081CZS4"/>
<evidence type="ECO:0000259" key="10">
    <source>
        <dbReference type="PROSITE" id="PS50928"/>
    </source>
</evidence>
<dbReference type="GO" id="GO:0043190">
    <property type="term" value="C:ATP-binding cassette (ABC) transporter complex"/>
    <property type="evidence" value="ECO:0007669"/>
    <property type="project" value="InterPro"/>
</dbReference>
<dbReference type="NCBIfam" id="TIGR01726">
    <property type="entry name" value="HEQRo_perm_3TM"/>
    <property type="match status" value="1"/>
</dbReference>
<evidence type="ECO:0000256" key="9">
    <source>
        <dbReference type="RuleBase" id="RU363032"/>
    </source>
</evidence>
<keyword evidence="6 9" id="KW-0812">Transmembrane</keyword>
<accession>A0A081CZS4</accession>
<comment type="similarity">
    <text evidence="2">Belongs to the binding-protein-dependent transport system permease family. HisMQ subfamily.</text>
</comment>
<keyword evidence="4" id="KW-1003">Cell membrane</keyword>
<feature type="transmembrane region" description="Helical" evidence="9">
    <location>
        <begin position="216"/>
        <end position="233"/>
    </location>
</feature>
<protein>
    <submittedName>
        <fullName evidence="11">Octopine ABC transporter permease protein</fullName>
    </submittedName>
</protein>
<dbReference type="PROSITE" id="PS50928">
    <property type="entry name" value="ABC_TM1"/>
    <property type="match status" value="1"/>
</dbReference>
<keyword evidence="7 9" id="KW-1133">Transmembrane helix</keyword>
<sequence length="251" mass="27359">MWPALYLFSKLEAWSMDLTLLQWGDAGWGDELVRGAMMTVVVAACSYLFGIIFGSIFAAAKLSRFWSLRLLGDVYTTVVRGVPELLIIFLVFFGGGTLLRTIANGLFGYEGYIEPQIFVIGVLCISVSAGAYATEVIRAAVLAVPPGQIEAAKSIGMGPWLRLRRVLIPQAARFALPGLGNVWQFTLKDTSLISVVGLVEIMRTAAMGAGSTKQPFTFYITAFVIFLVLSSVSNRGFLKAEKWANRGVRSQ</sequence>
<dbReference type="InterPro" id="IPR035906">
    <property type="entry name" value="MetI-like_sf"/>
</dbReference>
<gene>
    <name evidence="11" type="primary">occQ</name>
    <name evidence="11" type="ORF">RRU01S_24_00470</name>
</gene>
<evidence type="ECO:0000256" key="1">
    <source>
        <dbReference type="ARBA" id="ARBA00004429"/>
    </source>
</evidence>
<evidence type="ECO:0000313" key="12">
    <source>
        <dbReference type="Proteomes" id="UP000028701"/>
    </source>
</evidence>
<dbReference type="Gene3D" id="1.10.3720.10">
    <property type="entry name" value="MetI-like"/>
    <property type="match status" value="1"/>
</dbReference>
<evidence type="ECO:0000256" key="7">
    <source>
        <dbReference type="ARBA" id="ARBA00022989"/>
    </source>
</evidence>
<keyword evidence="8 9" id="KW-0472">Membrane</keyword>
<dbReference type="Proteomes" id="UP000028701">
    <property type="component" value="Unassembled WGS sequence"/>
</dbReference>
<comment type="caution">
    <text evidence="11">The sequence shown here is derived from an EMBL/GenBank/DDBJ whole genome shotgun (WGS) entry which is preliminary data.</text>
</comment>
<feature type="transmembrane region" description="Helical" evidence="9">
    <location>
        <begin position="36"/>
        <end position="60"/>
    </location>
</feature>